<sequence>MAHLHVKPDPALLKLEAMQKARHHHFRFTGRTARISFIYMAAIPAVFGWVAYKTDGLWDLRAKRKGDSVYEK</sequence>
<proteinExistence type="predicted"/>
<evidence type="ECO:0000313" key="3">
    <source>
        <dbReference type="Proteomes" id="UP000034112"/>
    </source>
</evidence>
<dbReference type="Proteomes" id="UP000034112">
    <property type="component" value="Unassembled WGS sequence"/>
</dbReference>
<evidence type="ECO:0000256" key="1">
    <source>
        <dbReference type="SAM" id="Phobius"/>
    </source>
</evidence>
<dbReference type="EMBL" id="JOKZ01000126">
    <property type="protein sequence ID" value="KKP03042.1"/>
    <property type="molecule type" value="Genomic_DNA"/>
</dbReference>
<keyword evidence="1" id="KW-0472">Membrane</keyword>
<dbReference type="PANTHER" id="PTHR39476:SF1">
    <property type="entry name" value="NADH DEHYDROGENASE [UBIQUINONE] 1 BETA SUBCOMPLEX SUBUNIT 4"/>
    <property type="match status" value="1"/>
</dbReference>
<organism evidence="2 3">
    <name type="scientific">Trichoderma harzianum</name>
    <name type="common">Hypocrea lixii</name>
    <dbReference type="NCBI Taxonomy" id="5544"/>
    <lineage>
        <taxon>Eukaryota</taxon>
        <taxon>Fungi</taxon>
        <taxon>Dikarya</taxon>
        <taxon>Ascomycota</taxon>
        <taxon>Pezizomycotina</taxon>
        <taxon>Sordariomycetes</taxon>
        <taxon>Hypocreomycetidae</taxon>
        <taxon>Hypocreales</taxon>
        <taxon>Hypocreaceae</taxon>
        <taxon>Trichoderma</taxon>
    </lineage>
</organism>
<keyword evidence="1" id="KW-1133">Transmembrane helix</keyword>
<dbReference type="OMA" id="RYKYWRW"/>
<dbReference type="PANTHER" id="PTHR39476">
    <property type="entry name" value="NADH:UBIQUINONE OXIDOREDUCTASE 6.6KD SUBUNIT"/>
    <property type="match status" value="1"/>
</dbReference>
<name>A0A0F9ZS18_TRIHA</name>
<feature type="transmembrane region" description="Helical" evidence="1">
    <location>
        <begin position="32"/>
        <end position="52"/>
    </location>
</feature>
<keyword evidence="1" id="KW-0812">Transmembrane</keyword>
<protein>
    <submittedName>
        <fullName evidence="2">Uncharacterized protein</fullName>
    </submittedName>
</protein>
<comment type="caution">
    <text evidence="2">The sequence shown here is derived from an EMBL/GenBank/DDBJ whole genome shotgun (WGS) entry which is preliminary data.</text>
</comment>
<accession>A0A0F9ZS18</accession>
<gene>
    <name evidence="2" type="ORF">THAR02_04868</name>
</gene>
<dbReference type="AlphaFoldDB" id="A0A0F9ZS18"/>
<dbReference type="OrthoDB" id="15108at2759"/>
<reference evidence="3" key="1">
    <citation type="journal article" date="2015" name="Genome Announc.">
        <title>Draft whole-genome sequence of the biocontrol agent Trichoderma harzianum T6776.</title>
        <authorList>
            <person name="Baroncelli R."/>
            <person name="Piaggeschi G."/>
            <person name="Fiorini L."/>
            <person name="Bertolini E."/>
            <person name="Zapparata A."/>
            <person name="Pe M.E."/>
            <person name="Sarrocco S."/>
            <person name="Vannacci G."/>
        </authorList>
    </citation>
    <scope>NUCLEOTIDE SEQUENCE [LARGE SCALE GENOMIC DNA]</scope>
    <source>
        <strain evidence="3">T6776</strain>
    </source>
</reference>
<evidence type="ECO:0000313" key="2">
    <source>
        <dbReference type="EMBL" id="KKP03042.1"/>
    </source>
</evidence>